<feature type="region of interest" description="Disordered" evidence="2">
    <location>
        <begin position="324"/>
        <end position="361"/>
    </location>
</feature>
<feature type="compositionally biased region" description="Basic and acidic residues" evidence="2">
    <location>
        <begin position="553"/>
        <end position="564"/>
    </location>
</feature>
<name>A0A8H3FUC1_9LECA</name>
<dbReference type="OrthoDB" id="687730at2759"/>
<feature type="compositionally biased region" description="Polar residues" evidence="2">
    <location>
        <begin position="693"/>
        <end position="715"/>
    </location>
</feature>
<comment type="caution">
    <text evidence="5">The sequence shown here is derived from an EMBL/GenBank/DDBJ whole genome shotgun (WGS) entry which is preliminary data.</text>
</comment>
<dbReference type="Gene3D" id="2.60.200.20">
    <property type="match status" value="1"/>
</dbReference>
<dbReference type="Proteomes" id="UP000664521">
    <property type="component" value="Unassembled WGS sequence"/>
</dbReference>
<dbReference type="PROSITE" id="PS50006">
    <property type="entry name" value="FHA_DOMAIN"/>
    <property type="match status" value="1"/>
</dbReference>
<feature type="region of interest" description="Disordered" evidence="2">
    <location>
        <begin position="407"/>
        <end position="500"/>
    </location>
</feature>
<evidence type="ECO:0000313" key="5">
    <source>
        <dbReference type="EMBL" id="CAF9930859.1"/>
    </source>
</evidence>
<feature type="compositionally biased region" description="Polar residues" evidence="2">
    <location>
        <begin position="122"/>
        <end position="136"/>
    </location>
</feature>
<keyword evidence="3" id="KW-0472">Membrane</keyword>
<evidence type="ECO:0000313" key="6">
    <source>
        <dbReference type="Proteomes" id="UP000664521"/>
    </source>
</evidence>
<evidence type="ECO:0000256" key="2">
    <source>
        <dbReference type="SAM" id="MobiDB-lite"/>
    </source>
</evidence>
<feature type="compositionally biased region" description="Polar residues" evidence="2">
    <location>
        <begin position="156"/>
        <end position="165"/>
    </location>
</feature>
<feature type="region of interest" description="Disordered" evidence="2">
    <location>
        <begin position="674"/>
        <end position="733"/>
    </location>
</feature>
<feature type="compositionally biased region" description="Low complexity" evidence="2">
    <location>
        <begin position="602"/>
        <end position="616"/>
    </location>
</feature>
<dbReference type="InterPro" id="IPR051176">
    <property type="entry name" value="Cent_Immune-Sig_Mod"/>
</dbReference>
<dbReference type="SMART" id="SM00240">
    <property type="entry name" value="FHA"/>
    <property type="match status" value="1"/>
</dbReference>
<feature type="region of interest" description="Disordered" evidence="2">
    <location>
        <begin position="602"/>
        <end position="632"/>
    </location>
</feature>
<feature type="compositionally biased region" description="Low complexity" evidence="2">
    <location>
        <begin position="144"/>
        <end position="155"/>
    </location>
</feature>
<evidence type="ECO:0000259" key="4">
    <source>
        <dbReference type="PROSITE" id="PS50006"/>
    </source>
</evidence>
<feature type="compositionally biased region" description="Pro residues" evidence="2">
    <location>
        <begin position="444"/>
        <end position="456"/>
    </location>
</feature>
<proteinExistence type="predicted"/>
<dbReference type="AlphaFoldDB" id="A0A8H3FUC1"/>
<protein>
    <recommendedName>
        <fullName evidence="4">FHA domain-containing protein</fullName>
    </recommendedName>
</protein>
<feature type="coiled-coil region" evidence="1">
    <location>
        <begin position="509"/>
        <end position="550"/>
    </location>
</feature>
<feature type="compositionally biased region" description="Polar residues" evidence="2">
    <location>
        <begin position="723"/>
        <end position="733"/>
    </location>
</feature>
<evidence type="ECO:0000256" key="3">
    <source>
        <dbReference type="SAM" id="Phobius"/>
    </source>
</evidence>
<dbReference type="EMBL" id="CAJPDS010000057">
    <property type="protein sequence ID" value="CAF9930859.1"/>
    <property type="molecule type" value="Genomic_DNA"/>
</dbReference>
<feature type="compositionally biased region" description="Polar residues" evidence="2">
    <location>
        <begin position="1"/>
        <end position="21"/>
    </location>
</feature>
<dbReference type="PANTHER" id="PTHR15715:SF46">
    <property type="entry name" value="TO VACUOLE TARGETING VPS64, PUTATIVE (AFU_ORTHOLOGUE AFUA_2G02420)-RELATED"/>
    <property type="match status" value="1"/>
</dbReference>
<dbReference type="InterPro" id="IPR008984">
    <property type="entry name" value="SMAD_FHA_dom_sf"/>
</dbReference>
<keyword evidence="3" id="KW-0812">Transmembrane</keyword>
<dbReference type="GO" id="GO:0005737">
    <property type="term" value="C:cytoplasm"/>
    <property type="evidence" value="ECO:0007669"/>
    <property type="project" value="TreeGrafter"/>
</dbReference>
<feature type="compositionally biased region" description="Low complexity" evidence="2">
    <location>
        <begin position="48"/>
        <end position="68"/>
    </location>
</feature>
<dbReference type="PANTHER" id="PTHR15715">
    <property type="entry name" value="CENTROSOMAL PROTEIN OF 170 KDA"/>
    <property type="match status" value="1"/>
</dbReference>
<keyword evidence="3" id="KW-1133">Transmembrane helix</keyword>
<feature type="region of interest" description="Disordered" evidence="2">
    <location>
        <begin position="1"/>
        <end position="166"/>
    </location>
</feature>
<feature type="transmembrane region" description="Helical" evidence="3">
    <location>
        <begin position="770"/>
        <end position="789"/>
    </location>
</feature>
<keyword evidence="1" id="KW-0175">Coiled coil</keyword>
<sequence>MTAVVSPTSLQHLPRWNSNGQRGLDSMSADEVSRMFQPRKVPQRKDSSSSMVSTSSNTTTSSSSTTLSAPPAPPQTNGDAPAVNGDPGGNLRKKPARGLWPPSKAEPVSGISTARPQPLPTPSSGQSAASTMSAMHQPSPILPSQNRMQSQSQQNGTRAAASSHQTESHPILVLLPLTGTFERKHITIPYGPEVLRIGRQTNVKTVPTPVNGYFDSKVLSRQHAEVWASPEGNIMIRDVKSSNGTFVNGYRLSPENRDSEPHQLNEKDTLELGIDIVSEDQKSIVHHKVSARVEFAGIYGSGTNIMDSTFGDIDAGSGNGLVNPVTGQQISRGRGSSQGSTGGNGRLTGVNGNGSNAMGPQRQMNLWLNPITIEQVVKKLTTELRQAKQQSQDLHRTGDFFTTLLTLEPGQEPPQSLADHKSKGEAQPHGASASTKVDSGSPFSQPPAPPPQQPLPEKPDSAVFPLPERRTSQSPLKRSDTERPISAMSSPMRQEQPQASQILSLVEALSTAQREIDSQGDRVKQLEVMLRRERKARESAEDRARRLLEGHFPDKADEHSHSIVDEESFGPPSDSLESKDRGLTNGYHVKGDSIDDTMSDISSVSTLLPSPSKTSPEQLHSETKAVDASTSRLKDRLDLMVREMDEMKMTMEKYKRRAEGAEEERNSLQEMVEKIRASSPSSNGSVTSPSGFAGSQNDSVPSTSTKGMSISSLPDTNIPIAHNSPTRANGSVLSNAIPDFKDLERTVTSVLQHSQQQQRQHGQGVAMQSAPYASMLGVVLLGVGLMTWLNGWQKGER</sequence>
<accession>A0A8H3FUC1</accession>
<reference evidence="5" key="1">
    <citation type="submission" date="2021-03" db="EMBL/GenBank/DDBJ databases">
        <authorList>
            <person name="Tagirdzhanova G."/>
        </authorList>
    </citation>
    <scope>NUCLEOTIDE SEQUENCE</scope>
</reference>
<feature type="region of interest" description="Disordered" evidence="2">
    <location>
        <begin position="553"/>
        <end position="580"/>
    </location>
</feature>
<feature type="compositionally biased region" description="Polar residues" evidence="2">
    <location>
        <begin position="487"/>
        <end position="500"/>
    </location>
</feature>
<dbReference type="InterPro" id="IPR000253">
    <property type="entry name" value="FHA_dom"/>
</dbReference>
<feature type="compositionally biased region" description="Low complexity" evidence="2">
    <location>
        <begin position="327"/>
        <end position="339"/>
    </location>
</feature>
<feature type="compositionally biased region" description="Low complexity" evidence="2">
    <location>
        <begin position="678"/>
        <end position="691"/>
    </location>
</feature>
<dbReference type="Pfam" id="PF00498">
    <property type="entry name" value="FHA"/>
    <property type="match status" value="1"/>
</dbReference>
<gene>
    <name evidence="5" type="ORF">HETSPECPRED_007731</name>
</gene>
<keyword evidence="6" id="KW-1185">Reference proteome</keyword>
<feature type="domain" description="FHA" evidence="4">
    <location>
        <begin position="195"/>
        <end position="252"/>
    </location>
</feature>
<dbReference type="SUPFAM" id="SSF49879">
    <property type="entry name" value="SMAD/FHA domain"/>
    <property type="match status" value="1"/>
</dbReference>
<evidence type="ECO:0000256" key="1">
    <source>
        <dbReference type="SAM" id="Coils"/>
    </source>
</evidence>
<organism evidence="5 6">
    <name type="scientific">Heterodermia speciosa</name>
    <dbReference type="NCBI Taxonomy" id="116794"/>
    <lineage>
        <taxon>Eukaryota</taxon>
        <taxon>Fungi</taxon>
        <taxon>Dikarya</taxon>
        <taxon>Ascomycota</taxon>
        <taxon>Pezizomycotina</taxon>
        <taxon>Lecanoromycetes</taxon>
        <taxon>OSLEUM clade</taxon>
        <taxon>Lecanoromycetidae</taxon>
        <taxon>Caliciales</taxon>
        <taxon>Physciaceae</taxon>
        <taxon>Heterodermia</taxon>
    </lineage>
</organism>
<feature type="compositionally biased region" description="Basic and acidic residues" evidence="2">
    <location>
        <begin position="467"/>
        <end position="483"/>
    </location>
</feature>